<keyword evidence="2" id="KW-0645">Protease</keyword>
<dbReference type="InterPro" id="IPR012962">
    <property type="entry name" value="Pept_M54_archaemetzincn"/>
</dbReference>
<evidence type="ECO:0000313" key="8">
    <source>
        <dbReference type="RefSeq" id="XP_013421016.1"/>
    </source>
</evidence>
<dbReference type="InParanoid" id="A0A1S3KFK5"/>
<keyword evidence="7" id="KW-1185">Reference proteome</keyword>
<evidence type="ECO:0000256" key="3">
    <source>
        <dbReference type="ARBA" id="ARBA00022723"/>
    </source>
</evidence>
<evidence type="ECO:0000256" key="4">
    <source>
        <dbReference type="ARBA" id="ARBA00022801"/>
    </source>
</evidence>
<accession>A0A1S3KFK5</accession>
<comment type="cofactor">
    <cofactor evidence="1">
        <name>Zn(2+)</name>
        <dbReference type="ChEBI" id="CHEBI:29105"/>
    </cofactor>
</comment>
<dbReference type="InterPro" id="IPR024079">
    <property type="entry name" value="MetalloPept_cat_dom_sf"/>
</dbReference>
<dbReference type="SUPFAM" id="SSF55486">
    <property type="entry name" value="Metalloproteases ('zincins'), catalytic domain"/>
    <property type="match status" value="1"/>
</dbReference>
<keyword evidence="3" id="KW-0479">Metal-binding</keyword>
<organism evidence="7 8">
    <name type="scientific">Lingula anatina</name>
    <name type="common">Brachiopod</name>
    <name type="synonym">Lingula unguis</name>
    <dbReference type="NCBI Taxonomy" id="7574"/>
    <lineage>
        <taxon>Eukaryota</taxon>
        <taxon>Metazoa</taxon>
        <taxon>Spiralia</taxon>
        <taxon>Lophotrochozoa</taxon>
        <taxon>Brachiopoda</taxon>
        <taxon>Linguliformea</taxon>
        <taxon>Lingulata</taxon>
        <taxon>Lingulida</taxon>
        <taxon>Linguloidea</taxon>
        <taxon>Lingulidae</taxon>
        <taxon>Lingula</taxon>
    </lineage>
</organism>
<dbReference type="GO" id="GO:0046872">
    <property type="term" value="F:metal ion binding"/>
    <property type="evidence" value="ECO:0007669"/>
    <property type="project" value="UniProtKB-KW"/>
</dbReference>
<dbReference type="OrthoDB" id="2365600at2759"/>
<dbReference type="Proteomes" id="UP000085678">
    <property type="component" value="Unplaced"/>
</dbReference>
<proteinExistence type="predicted"/>
<evidence type="ECO:0000256" key="6">
    <source>
        <dbReference type="ARBA" id="ARBA00023049"/>
    </source>
</evidence>
<dbReference type="KEGG" id="lak:106181239"/>
<evidence type="ECO:0000256" key="5">
    <source>
        <dbReference type="ARBA" id="ARBA00022833"/>
    </source>
</evidence>
<dbReference type="GO" id="GO:0006508">
    <property type="term" value="P:proteolysis"/>
    <property type="evidence" value="ECO:0007669"/>
    <property type="project" value="UniProtKB-KW"/>
</dbReference>
<keyword evidence="4" id="KW-0378">Hydrolase</keyword>
<dbReference type="PANTHER" id="PTHR15910">
    <property type="entry name" value="ARCHAEMETZINCIN"/>
    <property type="match status" value="1"/>
</dbReference>
<dbReference type="GeneID" id="106181239"/>
<protein>
    <submittedName>
        <fullName evidence="8">Archaemetzincin-2</fullName>
    </submittedName>
</protein>
<name>A0A1S3KFK5_LINAN</name>
<dbReference type="RefSeq" id="XP_013421016.1">
    <property type="nucleotide sequence ID" value="XM_013565562.1"/>
</dbReference>
<dbReference type="AlphaFoldDB" id="A0A1S3KFK5"/>
<sequence length="340" mass="39642">MGHAFTKDPEYVCRQSNCRRLVGDEGKFGHLERKVYELACQCREQSSTSCYSSDDMCSLFTAYDKPSTRLMQQNYQQWKAVMGIGFHFIHLRRKRVIYIKPLDDFPQFVTDFRISFDGADLTLFQLLQVFTECFFWGMQVELLPVCSIAEWKIKNRIHAVTEQKQLLVGDVCHQLKKRLPADGYCILGITWTDLYPCEDLNFVLGEASLLNRSGALSFGRFEPKTFVRGETRDISSIDAKLLWKLIKVLCHETCHIFGLQHCVFFACVMNESKSMEEALSQPLFLCPVCLRKLQKACKFDIKERYSKLQHFLVTLNSVIPYERFEQAVEWLEEMMKYLGE</sequence>
<dbReference type="PANTHER" id="PTHR15910:SF1">
    <property type="entry name" value="ARCHAEMETZINCIN-2"/>
    <property type="match status" value="1"/>
</dbReference>
<evidence type="ECO:0000313" key="7">
    <source>
        <dbReference type="Proteomes" id="UP000085678"/>
    </source>
</evidence>
<evidence type="ECO:0000256" key="2">
    <source>
        <dbReference type="ARBA" id="ARBA00022670"/>
    </source>
</evidence>
<dbReference type="CDD" id="cd11375">
    <property type="entry name" value="Peptidase_M54"/>
    <property type="match status" value="1"/>
</dbReference>
<dbReference type="Pfam" id="PF07998">
    <property type="entry name" value="Peptidase_M54"/>
    <property type="match status" value="1"/>
</dbReference>
<keyword evidence="5" id="KW-0862">Zinc</keyword>
<reference evidence="8" key="1">
    <citation type="submission" date="2025-08" db="UniProtKB">
        <authorList>
            <consortium name="RefSeq"/>
        </authorList>
    </citation>
    <scope>IDENTIFICATION</scope>
    <source>
        <tissue evidence="8">Gonads</tissue>
    </source>
</reference>
<dbReference type="GO" id="GO:0008237">
    <property type="term" value="F:metallopeptidase activity"/>
    <property type="evidence" value="ECO:0007669"/>
    <property type="project" value="UniProtKB-KW"/>
</dbReference>
<dbReference type="Gene3D" id="3.40.390.10">
    <property type="entry name" value="Collagenase (Catalytic Domain)"/>
    <property type="match status" value="1"/>
</dbReference>
<keyword evidence="6" id="KW-0482">Metalloprotease</keyword>
<evidence type="ECO:0000256" key="1">
    <source>
        <dbReference type="ARBA" id="ARBA00001947"/>
    </source>
</evidence>
<gene>
    <name evidence="8" type="primary">LOC106181239</name>
</gene>